<feature type="compositionally biased region" description="Basic residues" evidence="1">
    <location>
        <begin position="58"/>
        <end position="67"/>
    </location>
</feature>
<evidence type="ECO:0000313" key="3">
    <source>
        <dbReference type="Proteomes" id="UP000053105"/>
    </source>
</evidence>
<evidence type="ECO:0000313" key="2">
    <source>
        <dbReference type="EMBL" id="KOX72394.1"/>
    </source>
</evidence>
<feature type="compositionally biased region" description="Basic and acidic residues" evidence="1">
    <location>
        <begin position="106"/>
        <end position="119"/>
    </location>
</feature>
<dbReference type="Proteomes" id="UP000053105">
    <property type="component" value="Unassembled WGS sequence"/>
</dbReference>
<gene>
    <name evidence="2" type="ORF">WN51_01493</name>
</gene>
<feature type="compositionally biased region" description="Basic and acidic residues" evidence="1">
    <location>
        <begin position="46"/>
        <end position="57"/>
    </location>
</feature>
<feature type="compositionally biased region" description="Basic and acidic residues" evidence="1">
    <location>
        <begin position="172"/>
        <end position="197"/>
    </location>
</feature>
<dbReference type="AlphaFoldDB" id="A0A0N0U4F6"/>
<keyword evidence="3" id="KW-1185">Reference proteome</keyword>
<proteinExistence type="predicted"/>
<reference evidence="2 3" key="1">
    <citation type="submission" date="2015-07" db="EMBL/GenBank/DDBJ databases">
        <title>The genome of Melipona quadrifasciata.</title>
        <authorList>
            <person name="Pan H."/>
            <person name="Kapheim K."/>
        </authorList>
    </citation>
    <scope>NUCLEOTIDE SEQUENCE [LARGE SCALE GENOMIC DNA]</scope>
    <source>
        <strain evidence="2">0111107301</strain>
        <tissue evidence="2">Whole body</tissue>
    </source>
</reference>
<accession>A0A0N0U4F6</accession>
<feature type="compositionally biased region" description="Gly residues" evidence="1">
    <location>
        <begin position="129"/>
        <end position="151"/>
    </location>
</feature>
<evidence type="ECO:0000256" key="1">
    <source>
        <dbReference type="SAM" id="MobiDB-lite"/>
    </source>
</evidence>
<feature type="region of interest" description="Disordered" evidence="1">
    <location>
        <begin position="103"/>
        <end position="197"/>
    </location>
</feature>
<dbReference type="EMBL" id="KQ435821">
    <property type="protein sequence ID" value="KOX72394.1"/>
    <property type="molecule type" value="Genomic_DNA"/>
</dbReference>
<sequence length="261" mass="28254">MAGESNKFQFNSFSVSCRKYKSQGFLDFKGRGRGKLGTIVSASEFVKKDEREEDAGKKVKKRKKKKEKANVPAGSVRGFLHPSCPSFGCFHGRHLVGSFTPGRRAARGEQRGQGREKSAAGRRGRGRGRGGGGGGGGGGGRGGSGSGGGGGGRRRDVAGTWARRAAARGTGKWKERETERDGAEEGAEEETHGERESCPWMEAAWKPEVSFLGRQLWLRFEQEVEIGVRGKTGGDVPIRAVRLLSWILMEHHEARNTAVLN</sequence>
<name>A0A0N0U4F6_9HYME</name>
<feature type="compositionally biased region" description="Low complexity" evidence="1">
    <location>
        <begin position="158"/>
        <end position="170"/>
    </location>
</feature>
<protein>
    <submittedName>
        <fullName evidence="2">Uncharacterized protein</fullName>
    </submittedName>
</protein>
<organism evidence="2 3">
    <name type="scientific">Melipona quadrifasciata</name>
    <dbReference type="NCBI Taxonomy" id="166423"/>
    <lineage>
        <taxon>Eukaryota</taxon>
        <taxon>Metazoa</taxon>
        <taxon>Ecdysozoa</taxon>
        <taxon>Arthropoda</taxon>
        <taxon>Hexapoda</taxon>
        <taxon>Insecta</taxon>
        <taxon>Pterygota</taxon>
        <taxon>Neoptera</taxon>
        <taxon>Endopterygota</taxon>
        <taxon>Hymenoptera</taxon>
        <taxon>Apocrita</taxon>
        <taxon>Aculeata</taxon>
        <taxon>Apoidea</taxon>
        <taxon>Anthophila</taxon>
        <taxon>Apidae</taxon>
        <taxon>Melipona</taxon>
    </lineage>
</organism>
<feature type="region of interest" description="Disordered" evidence="1">
    <location>
        <begin position="46"/>
        <end position="74"/>
    </location>
</feature>